<dbReference type="Gene3D" id="3.60.21.70">
    <property type="entry name" value="PhoD-like phosphatase"/>
    <property type="match status" value="1"/>
</dbReference>
<reference evidence="2" key="1">
    <citation type="submission" date="2020-08" db="EMBL/GenBank/DDBJ databases">
        <title>Lewinella bacteria from marine environments.</title>
        <authorList>
            <person name="Zhong Y."/>
        </authorList>
    </citation>
    <scope>NUCLEOTIDE SEQUENCE</scope>
    <source>
        <strain evidence="2">KCTC 42187</strain>
    </source>
</reference>
<protein>
    <submittedName>
        <fullName evidence="2">DUF1499 domain-containing protein</fullName>
    </submittedName>
</protein>
<feature type="domain" description="PhoD-like phosphatase metallophosphatase" evidence="1">
    <location>
        <begin position="52"/>
        <end position="305"/>
    </location>
</feature>
<dbReference type="EMBL" id="JACSIT010000104">
    <property type="protein sequence ID" value="MBC6994826.1"/>
    <property type="molecule type" value="Genomic_DNA"/>
</dbReference>
<dbReference type="Proteomes" id="UP000650081">
    <property type="component" value="Unassembled WGS sequence"/>
</dbReference>
<gene>
    <name evidence="2" type="ORF">H9S92_11665</name>
</gene>
<dbReference type="InterPro" id="IPR038607">
    <property type="entry name" value="PhoD-like_sf"/>
</dbReference>
<evidence type="ECO:0000313" key="2">
    <source>
        <dbReference type="EMBL" id="MBC6994826.1"/>
    </source>
</evidence>
<keyword evidence="3" id="KW-1185">Reference proteome</keyword>
<dbReference type="InterPro" id="IPR010865">
    <property type="entry name" value="DUF1499"/>
</dbReference>
<dbReference type="Pfam" id="PF09423">
    <property type="entry name" value="PhoD"/>
    <property type="match status" value="1"/>
</dbReference>
<evidence type="ECO:0000313" key="3">
    <source>
        <dbReference type="Proteomes" id="UP000650081"/>
    </source>
</evidence>
<dbReference type="InterPro" id="IPR018946">
    <property type="entry name" value="PhoD-like_MPP"/>
</dbReference>
<dbReference type="RefSeq" id="WP_187466896.1">
    <property type="nucleotide sequence ID" value="NZ_JACSIT010000104.1"/>
</dbReference>
<organism evidence="2 3">
    <name type="scientific">Neolewinella lacunae</name>
    <dbReference type="NCBI Taxonomy" id="1517758"/>
    <lineage>
        <taxon>Bacteria</taxon>
        <taxon>Pseudomonadati</taxon>
        <taxon>Bacteroidota</taxon>
        <taxon>Saprospiria</taxon>
        <taxon>Saprospirales</taxon>
        <taxon>Lewinellaceae</taxon>
        <taxon>Neolewinella</taxon>
    </lineage>
</organism>
<name>A0A923T8S0_9BACT</name>
<dbReference type="Pfam" id="PF07386">
    <property type="entry name" value="DUF1499"/>
    <property type="match status" value="1"/>
</dbReference>
<dbReference type="PANTHER" id="PTHR33987:SF1">
    <property type="entry name" value="CALCINEURIN-LIKE METALLO-PHOSPHOESTERASE SUPERFAMILY PROTEIN"/>
    <property type="match status" value="1"/>
</dbReference>
<proteinExistence type="predicted"/>
<dbReference type="PANTHER" id="PTHR33987">
    <property type="entry name" value="CALCINEURIN-LIKE METALLO-PHOSPHOESTERASE SUPERFAMILY PROTEIN"/>
    <property type="match status" value="1"/>
</dbReference>
<dbReference type="AlphaFoldDB" id="A0A923T8S0"/>
<sequence length="491" mass="54210">MLKTLLRLFLALLLAGLAYLFYQAHRSETVVPATLSASGAAPAEVLTIAFGSCNRQDRPQGYWDVIRSHHPAAWLWLGDNVYADTDNLRKMAADYQQQKTAPEYAAFRAEVPQVYGIWDDHDYGINDGGREWPHKDSAKQLLLDFLDVPANAAVRTHPGTYQAYTINQGERSVKVILLDTRYFRDALAPATKQGHRYGQDPDGDILGAEQWAWLEQQLRNSTADAHLIVSSIQVLPQDHGYEKWDLFPTARQRLLDLLASTQPRLPLLLSGDRHLGEISRVEHQGMTIYEVTASGLTHAYENADEANGHRQGPLVNVKNYGLLHFLPAGDGWSVLAEIRTIEGDAVANAVALDSSLQAQDVASLSQFVHPAGALPTSLQPCPASPNCVSTQSTQADKKREPLAFTGTTAAAQARIKSIVDALPRTTLQQEAPGYLHYTFRAVGIPFIDDVEFLFDEATQQIHYRSASRVGYSDLGANNRRMAKIVAAYGQQ</sequence>
<dbReference type="CDD" id="cd07389">
    <property type="entry name" value="MPP_PhoD"/>
    <property type="match status" value="1"/>
</dbReference>
<comment type="caution">
    <text evidence="2">The sequence shown here is derived from an EMBL/GenBank/DDBJ whole genome shotgun (WGS) entry which is preliminary data.</text>
</comment>
<dbReference type="InterPro" id="IPR029052">
    <property type="entry name" value="Metallo-depent_PP-like"/>
</dbReference>
<accession>A0A923T8S0</accession>
<evidence type="ECO:0000259" key="1">
    <source>
        <dbReference type="Pfam" id="PF09423"/>
    </source>
</evidence>
<dbReference type="SUPFAM" id="SSF56300">
    <property type="entry name" value="Metallo-dependent phosphatases"/>
    <property type="match status" value="1"/>
</dbReference>